<dbReference type="Proteomes" id="UP001596403">
    <property type="component" value="Unassembled WGS sequence"/>
</dbReference>
<dbReference type="InterPro" id="IPR037185">
    <property type="entry name" value="EmrE-like"/>
</dbReference>
<feature type="transmembrane region" description="Helical" evidence="1">
    <location>
        <begin position="16"/>
        <end position="35"/>
    </location>
</feature>
<name>A0ABW1Z2B1_9RHOB</name>
<keyword evidence="1" id="KW-0812">Transmembrane</keyword>
<sequence>MLNDPMACCDNHSAPLTYPTRVAAVLAVLFGWLILSQDIGLTVWFALLLVATGIHLINRKPRVR</sequence>
<accession>A0ABW1Z2B1</accession>
<proteinExistence type="predicted"/>
<evidence type="ECO:0000313" key="3">
    <source>
        <dbReference type="Proteomes" id="UP001596403"/>
    </source>
</evidence>
<protein>
    <submittedName>
        <fullName evidence="2">Uncharacterized protein</fullName>
    </submittedName>
</protein>
<feature type="transmembrane region" description="Helical" evidence="1">
    <location>
        <begin position="41"/>
        <end position="58"/>
    </location>
</feature>
<organism evidence="2 3">
    <name type="scientific">Sulfitobacter profundi</name>
    <dbReference type="NCBI Taxonomy" id="2679961"/>
    <lineage>
        <taxon>Bacteria</taxon>
        <taxon>Pseudomonadati</taxon>
        <taxon>Pseudomonadota</taxon>
        <taxon>Alphaproteobacteria</taxon>
        <taxon>Rhodobacterales</taxon>
        <taxon>Roseobacteraceae</taxon>
        <taxon>Sulfitobacter</taxon>
    </lineage>
</organism>
<keyword evidence="1" id="KW-1133">Transmembrane helix</keyword>
<evidence type="ECO:0000256" key="1">
    <source>
        <dbReference type="SAM" id="Phobius"/>
    </source>
</evidence>
<keyword evidence="3" id="KW-1185">Reference proteome</keyword>
<keyword evidence="1" id="KW-0472">Membrane</keyword>
<dbReference type="RefSeq" id="WP_206054258.1">
    <property type="nucleotide sequence ID" value="NZ_JBHSWA010000001.1"/>
</dbReference>
<dbReference type="EMBL" id="JBHSWA010000001">
    <property type="protein sequence ID" value="MFC6643020.1"/>
    <property type="molecule type" value="Genomic_DNA"/>
</dbReference>
<reference evidence="3" key="1">
    <citation type="journal article" date="2019" name="Int. J. Syst. Evol. Microbiol.">
        <title>The Global Catalogue of Microorganisms (GCM) 10K type strain sequencing project: providing services to taxonomists for standard genome sequencing and annotation.</title>
        <authorList>
            <consortium name="The Broad Institute Genomics Platform"/>
            <consortium name="The Broad Institute Genome Sequencing Center for Infectious Disease"/>
            <person name="Wu L."/>
            <person name="Ma J."/>
        </authorList>
    </citation>
    <scope>NUCLEOTIDE SEQUENCE [LARGE SCALE GENOMIC DNA]</scope>
    <source>
        <strain evidence="3">NBRC 111368</strain>
    </source>
</reference>
<evidence type="ECO:0000313" key="2">
    <source>
        <dbReference type="EMBL" id="MFC6643020.1"/>
    </source>
</evidence>
<gene>
    <name evidence="2" type="ORF">ACFQAU_16295</name>
</gene>
<dbReference type="SUPFAM" id="SSF103481">
    <property type="entry name" value="Multidrug resistance efflux transporter EmrE"/>
    <property type="match status" value="1"/>
</dbReference>
<comment type="caution">
    <text evidence="2">The sequence shown here is derived from an EMBL/GenBank/DDBJ whole genome shotgun (WGS) entry which is preliminary data.</text>
</comment>